<dbReference type="EMBL" id="RHHU01000017">
    <property type="protein sequence ID" value="RNB80710.1"/>
    <property type="molecule type" value="Genomic_DNA"/>
</dbReference>
<protein>
    <submittedName>
        <fullName evidence="1">Uncharacterized protein</fullName>
    </submittedName>
</protein>
<sequence>MGGDDAGRWRCPHALSSTLIRKSFGWVSDRYGVSWQRNLRKA</sequence>
<dbReference type="AlphaFoldDB" id="A0A3M8CY35"/>
<evidence type="ECO:0000313" key="2">
    <source>
        <dbReference type="Proteomes" id="UP000269573"/>
    </source>
</evidence>
<proteinExistence type="predicted"/>
<organism evidence="1 2">
    <name type="scientific">Brevibacillus nitrificans</name>
    <dbReference type="NCBI Taxonomy" id="651560"/>
    <lineage>
        <taxon>Bacteria</taxon>
        <taxon>Bacillati</taxon>
        <taxon>Bacillota</taxon>
        <taxon>Bacilli</taxon>
        <taxon>Bacillales</taxon>
        <taxon>Paenibacillaceae</taxon>
        <taxon>Brevibacillus</taxon>
    </lineage>
</organism>
<dbReference type="Gene3D" id="3.30.720.110">
    <property type="match status" value="1"/>
</dbReference>
<keyword evidence="2" id="KW-1185">Reference proteome</keyword>
<accession>A0A3M8CY35</accession>
<gene>
    <name evidence="1" type="ORF">EDM59_23895</name>
</gene>
<comment type="caution">
    <text evidence="1">The sequence shown here is derived from an EMBL/GenBank/DDBJ whole genome shotgun (WGS) entry which is preliminary data.</text>
</comment>
<dbReference type="Proteomes" id="UP000269573">
    <property type="component" value="Unassembled WGS sequence"/>
</dbReference>
<reference evidence="1 2" key="1">
    <citation type="submission" date="2018-10" db="EMBL/GenBank/DDBJ databases">
        <title>Phylogenomics of Brevibacillus.</title>
        <authorList>
            <person name="Dunlap C."/>
        </authorList>
    </citation>
    <scope>NUCLEOTIDE SEQUENCE [LARGE SCALE GENOMIC DNA]</scope>
    <source>
        <strain evidence="1 2">JCM 15774</strain>
    </source>
</reference>
<name>A0A3M8CY35_9BACL</name>
<evidence type="ECO:0000313" key="1">
    <source>
        <dbReference type="EMBL" id="RNB80710.1"/>
    </source>
</evidence>